<comment type="caution">
    <text evidence="7">The sequence shown here is derived from an EMBL/GenBank/DDBJ whole genome shotgun (WGS) entry which is preliminary data.</text>
</comment>
<evidence type="ECO:0000256" key="3">
    <source>
        <dbReference type="ARBA" id="ARBA00022989"/>
    </source>
</evidence>
<evidence type="ECO:0000256" key="1">
    <source>
        <dbReference type="ARBA" id="ARBA00004141"/>
    </source>
</evidence>
<feature type="transmembrane region" description="Helical" evidence="5">
    <location>
        <begin position="98"/>
        <end position="118"/>
    </location>
</feature>
<feature type="transmembrane region" description="Helical" evidence="5">
    <location>
        <begin position="33"/>
        <end position="54"/>
    </location>
</feature>
<gene>
    <name evidence="7" type="ORF">ACFFJ8_16530</name>
</gene>
<keyword evidence="3 5" id="KW-1133">Transmembrane helix</keyword>
<keyword evidence="2 5" id="KW-0812">Transmembrane</keyword>
<evidence type="ECO:0000313" key="8">
    <source>
        <dbReference type="Proteomes" id="UP001589818"/>
    </source>
</evidence>
<comment type="subcellular location">
    <subcellularLocation>
        <location evidence="1">Membrane</location>
        <topology evidence="1">Multi-pass membrane protein</topology>
    </subcellularLocation>
</comment>
<accession>A0ABV6JAR5</accession>
<organism evidence="7 8">
    <name type="scientific">Paenibacillus mendelii</name>
    <dbReference type="NCBI Taxonomy" id="206163"/>
    <lineage>
        <taxon>Bacteria</taxon>
        <taxon>Bacillati</taxon>
        <taxon>Bacillota</taxon>
        <taxon>Bacilli</taxon>
        <taxon>Bacillales</taxon>
        <taxon>Paenibacillaceae</taxon>
        <taxon>Paenibacillus</taxon>
    </lineage>
</organism>
<evidence type="ECO:0000256" key="2">
    <source>
        <dbReference type="ARBA" id="ARBA00022692"/>
    </source>
</evidence>
<keyword evidence="8" id="KW-1185">Reference proteome</keyword>
<evidence type="ECO:0000313" key="7">
    <source>
        <dbReference type="EMBL" id="MFC0392974.1"/>
    </source>
</evidence>
<feature type="domain" description="Yip1" evidence="6">
    <location>
        <begin position="9"/>
        <end position="178"/>
    </location>
</feature>
<name>A0ABV6JAR5_9BACL</name>
<feature type="transmembrane region" description="Helical" evidence="5">
    <location>
        <begin position="60"/>
        <end position="78"/>
    </location>
</feature>
<evidence type="ECO:0000256" key="5">
    <source>
        <dbReference type="SAM" id="Phobius"/>
    </source>
</evidence>
<dbReference type="EMBL" id="JBHLVF010000028">
    <property type="protein sequence ID" value="MFC0392974.1"/>
    <property type="molecule type" value="Genomic_DNA"/>
</dbReference>
<proteinExistence type="predicted"/>
<dbReference type="Pfam" id="PF04893">
    <property type="entry name" value="Yip1"/>
    <property type="match status" value="1"/>
</dbReference>
<reference evidence="7 8" key="1">
    <citation type="submission" date="2024-09" db="EMBL/GenBank/DDBJ databases">
        <authorList>
            <person name="Sun Q."/>
            <person name="Mori K."/>
        </authorList>
    </citation>
    <scope>NUCLEOTIDE SEQUENCE [LARGE SCALE GENOMIC DNA]</scope>
    <source>
        <strain evidence="7 8">CCM 4839</strain>
    </source>
</reference>
<dbReference type="RefSeq" id="WP_204819028.1">
    <property type="nucleotide sequence ID" value="NZ_JANHOF010000018.1"/>
</dbReference>
<keyword evidence="4 5" id="KW-0472">Membrane</keyword>
<dbReference type="Proteomes" id="UP001589818">
    <property type="component" value="Unassembled WGS sequence"/>
</dbReference>
<protein>
    <submittedName>
        <fullName evidence="7">YIP1 family protein</fullName>
    </submittedName>
</protein>
<evidence type="ECO:0000259" key="6">
    <source>
        <dbReference type="Pfam" id="PF04893"/>
    </source>
</evidence>
<evidence type="ECO:0000256" key="4">
    <source>
        <dbReference type="ARBA" id="ARBA00023136"/>
    </source>
</evidence>
<dbReference type="InterPro" id="IPR006977">
    <property type="entry name" value="Yip1_dom"/>
</dbReference>
<feature type="transmembrane region" description="Helical" evidence="5">
    <location>
        <begin position="130"/>
        <end position="149"/>
    </location>
</feature>
<sequence length="204" mass="23237">METLKMAKNMLLHPIDFFYDLQDAGRARVSRGFIMIGVVIVIRLLSLSISGFLFQPREAYMISPFTEALTILILWLSWSIANWGVSSMQEGEGKFKEILVGSAYALTPYIVLTIPLSLLTNLLSKSEKSVYLFFFFGMIVWVALLLLMQIKILHDYELPKLVLVTFLTIVGMLIIWFVIIMVYGLANQAVNFALGLIKEINYRI</sequence>
<feature type="transmembrane region" description="Helical" evidence="5">
    <location>
        <begin position="161"/>
        <end position="186"/>
    </location>
</feature>